<evidence type="ECO:0000256" key="7">
    <source>
        <dbReference type="ARBA" id="ARBA00023242"/>
    </source>
</evidence>
<dbReference type="Pfam" id="PF01926">
    <property type="entry name" value="MMR_HSR1"/>
    <property type="match status" value="1"/>
</dbReference>
<dbReference type="InterPro" id="IPR023179">
    <property type="entry name" value="GTP-bd_ortho_bundle_sf"/>
</dbReference>
<dbReference type="Gene3D" id="1.10.1580.10">
    <property type="match status" value="1"/>
</dbReference>
<feature type="region of interest" description="Disordered" evidence="8">
    <location>
        <begin position="1"/>
        <end position="52"/>
    </location>
</feature>
<dbReference type="GO" id="GO:0005525">
    <property type="term" value="F:GTP binding"/>
    <property type="evidence" value="ECO:0007669"/>
    <property type="project" value="UniProtKB-KW"/>
</dbReference>
<dbReference type="InterPro" id="IPR006073">
    <property type="entry name" value="GTP-bd"/>
</dbReference>
<dbReference type="FunFam" id="1.10.1580.10:FF:000006">
    <property type="entry name" value="Nuclear GTP-binding protein NUG1"/>
    <property type="match status" value="1"/>
</dbReference>
<evidence type="ECO:0000259" key="9">
    <source>
        <dbReference type="PROSITE" id="PS51721"/>
    </source>
</evidence>
<keyword evidence="5" id="KW-0653">Protein transport</keyword>
<keyword evidence="3" id="KW-0690">Ribosome biogenesis</keyword>
<keyword evidence="11" id="KW-1185">Reference proteome</keyword>
<dbReference type="Gene3D" id="3.40.50.300">
    <property type="entry name" value="P-loop containing nucleotide triphosphate hydrolases"/>
    <property type="match status" value="1"/>
</dbReference>
<dbReference type="CDD" id="cd04178">
    <property type="entry name" value="Nucleostemin_like"/>
    <property type="match status" value="1"/>
</dbReference>
<sequence length="528" mass="58877">MKVGKPKSKRVPVRLRHKIEKASAAKQRKQRKLAKKDPTWRSRVKKDPGIPNLFPYKEKLLHEIEEKKREREEENARRREIQKAQGLGVAEPQAETAEGRDEEEVLVDFDDEEDNVVHDESSNPMAALLASARARAAEYNQDNIPDADEIVYNEDEDFEGFDEDEEMGGMPTAPSKKETSRRQYDKVFKQVIEGSDIILYVLDARDPEGTRSKEVERAIMTAEGGNKRLILILNKIDLIPPAVLKGWLVHLRRYFPTLPLRASNPAPNARTFDHMQLTVKGTSETLLKALKSYAQSKQLKRSTSIGVIGYPNVGKSSVINALTSRLGSRNAACPTGAEAGVTTSLREVKLDNKLKLLDSPGIVFPSSSEPSKQKAEEQARLILLSAIPPREIDDPMPAVELLLHRLSSSEEMFQKLLDVYGLPPLIAQDGDVTTDFLVQIARKRGRLGKGGVPNLHAAAQTVVTDWRDGRIQGWVDAPVLRVVTDNAAEQSNDTPMEGDQKKLVQEWSAEFKLEGLCVDGDADDAMEQ</sequence>
<dbReference type="InterPro" id="IPR014813">
    <property type="entry name" value="Gnl3_N_dom"/>
</dbReference>
<keyword evidence="10" id="KW-0378">Hydrolase</keyword>
<feature type="compositionally biased region" description="Basic residues" evidence="8">
    <location>
        <begin position="1"/>
        <end position="19"/>
    </location>
</feature>
<evidence type="ECO:0000313" key="11">
    <source>
        <dbReference type="Proteomes" id="UP000799766"/>
    </source>
</evidence>
<dbReference type="InterPro" id="IPR050755">
    <property type="entry name" value="TRAFAC_YlqF/YawG_RiboMat"/>
</dbReference>
<dbReference type="PANTHER" id="PTHR11089">
    <property type="entry name" value="GTP-BINDING PROTEIN-RELATED"/>
    <property type="match status" value="1"/>
</dbReference>
<dbReference type="GO" id="GO:0005730">
    <property type="term" value="C:nucleolus"/>
    <property type="evidence" value="ECO:0007669"/>
    <property type="project" value="TreeGrafter"/>
</dbReference>
<keyword evidence="2" id="KW-0813">Transport</keyword>
<dbReference type="Pfam" id="PF08701">
    <property type="entry name" value="GN3L_Grn1"/>
    <property type="match status" value="1"/>
</dbReference>
<feature type="compositionally biased region" description="Basic and acidic residues" evidence="8">
    <location>
        <begin position="67"/>
        <end position="82"/>
    </location>
</feature>
<evidence type="ECO:0000256" key="5">
    <source>
        <dbReference type="ARBA" id="ARBA00022927"/>
    </source>
</evidence>
<evidence type="ECO:0000256" key="6">
    <source>
        <dbReference type="ARBA" id="ARBA00023134"/>
    </source>
</evidence>
<dbReference type="InterPro" id="IPR027417">
    <property type="entry name" value="P-loop_NTPase"/>
</dbReference>
<evidence type="ECO:0000256" key="4">
    <source>
        <dbReference type="ARBA" id="ARBA00022741"/>
    </source>
</evidence>
<dbReference type="PANTHER" id="PTHR11089:SF30">
    <property type="entry name" value="GUANINE NUCLEOTIDE-BINDING PROTEIN-LIKE 3 HOMOLOG"/>
    <property type="match status" value="1"/>
</dbReference>
<evidence type="ECO:0000256" key="3">
    <source>
        <dbReference type="ARBA" id="ARBA00022517"/>
    </source>
</evidence>
<keyword evidence="4" id="KW-0547">Nucleotide-binding</keyword>
<comment type="subcellular location">
    <subcellularLocation>
        <location evidence="1">Nucleus</location>
    </subcellularLocation>
</comment>
<evidence type="ECO:0000256" key="1">
    <source>
        <dbReference type="ARBA" id="ARBA00004123"/>
    </source>
</evidence>
<gene>
    <name evidence="10" type="ORF">BDY21DRAFT_314794</name>
</gene>
<dbReference type="AlphaFoldDB" id="A0A6A6PAF2"/>
<feature type="region of interest" description="Disordered" evidence="8">
    <location>
        <begin position="67"/>
        <end position="104"/>
    </location>
</feature>
<dbReference type="GO" id="GO:0015031">
    <property type="term" value="P:protein transport"/>
    <property type="evidence" value="ECO:0007669"/>
    <property type="project" value="UniProtKB-KW"/>
</dbReference>
<dbReference type="GO" id="GO:0006364">
    <property type="term" value="P:rRNA processing"/>
    <property type="evidence" value="ECO:0007669"/>
    <property type="project" value="UniProtKB-ARBA"/>
</dbReference>
<evidence type="ECO:0000256" key="2">
    <source>
        <dbReference type="ARBA" id="ARBA00022448"/>
    </source>
</evidence>
<dbReference type="FunFam" id="3.40.50.300:FF:000844">
    <property type="entry name" value="Nuclear GTP-binding protein NUG1"/>
    <property type="match status" value="1"/>
</dbReference>
<name>A0A6A6PAF2_9PEZI</name>
<dbReference type="SUPFAM" id="SSF52540">
    <property type="entry name" value="P-loop containing nucleoside triphosphate hydrolases"/>
    <property type="match status" value="1"/>
</dbReference>
<dbReference type="GO" id="GO:0042273">
    <property type="term" value="P:ribosomal large subunit biogenesis"/>
    <property type="evidence" value="ECO:0007669"/>
    <property type="project" value="UniProtKB-ARBA"/>
</dbReference>
<evidence type="ECO:0000313" key="10">
    <source>
        <dbReference type="EMBL" id="KAF2460925.1"/>
    </source>
</evidence>
<keyword evidence="7" id="KW-0539">Nucleus</keyword>
<evidence type="ECO:0000256" key="8">
    <source>
        <dbReference type="SAM" id="MobiDB-lite"/>
    </source>
</evidence>
<proteinExistence type="predicted"/>
<feature type="domain" description="CP-type G" evidence="9">
    <location>
        <begin position="181"/>
        <end position="365"/>
    </location>
</feature>
<dbReference type="GO" id="GO:0030684">
    <property type="term" value="C:preribosome"/>
    <property type="evidence" value="ECO:0007669"/>
    <property type="project" value="UniProtKB-ARBA"/>
</dbReference>
<dbReference type="Proteomes" id="UP000799766">
    <property type="component" value="Unassembled WGS sequence"/>
</dbReference>
<dbReference type="GO" id="GO:0016787">
    <property type="term" value="F:hydrolase activity"/>
    <property type="evidence" value="ECO:0007669"/>
    <property type="project" value="UniProtKB-KW"/>
</dbReference>
<feature type="compositionally biased region" description="Basic and acidic residues" evidence="8">
    <location>
        <begin position="35"/>
        <end position="48"/>
    </location>
</feature>
<dbReference type="OrthoDB" id="10266128at2759"/>
<accession>A0A6A6PAF2</accession>
<dbReference type="PROSITE" id="PS51721">
    <property type="entry name" value="G_CP"/>
    <property type="match status" value="1"/>
</dbReference>
<keyword evidence="6" id="KW-0342">GTP-binding</keyword>
<organism evidence="10 11">
    <name type="scientific">Lineolata rhizophorae</name>
    <dbReference type="NCBI Taxonomy" id="578093"/>
    <lineage>
        <taxon>Eukaryota</taxon>
        <taxon>Fungi</taxon>
        <taxon>Dikarya</taxon>
        <taxon>Ascomycota</taxon>
        <taxon>Pezizomycotina</taxon>
        <taxon>Dothideomycetes</taxon>
        <taxon>Dothideomycetes incertae sedis</taxon>
        <taxon>Lineolatales</taxon>
        <taxon>Lineolataceae</taxon>
        <taxon>Lineolata</taxon>
    </lineage>
</organism>
<feature type="region of interest" description="Disordered" evidence="8">
    <location>
        <begin position="161"/>
        <end position="181"/>
    </location>
</feature>
<dbReference type="InterPro" id="IPR030378">
    <property type="entry name" value="G_CP_dom"/>
</dbReference>
<dbReference type="EMBL" id="MU001672">
    <property type="protein sequence ID" value="KAF2460925.1"/>
    <property type="molecule type" value="Genomic_DNA"/>
</dbReference>
<reference evidence="10" key="1">
    <citation type="journal article" date="2020" name="Stud. Mycol.">
        <title>101 Dothideomycetes genomes: a test case for predicting lifestyles and emergence of pathogens.</title>
        <authorList>
            <person name="Haridas S."/>
            <person name="Albert R."/>
            <person name="Binder M."/>
            <person name="Bloem J."/>
            <person name="Labutti K."/>
            <person name="Salamov A."/>
            <person name="Andreopoulos B."/>
            <person name="Baker S."/>
            <person name="Barry K."/>
            <person name="Bills G."/>
            <person name="Bluhm B."/>
            <person name="Cannon C."/>
            <person name="Castanera R."/>
            <person name="Culley D."/>
            <person name="Daum C."/>
            <person name="Ezra D."/>
            <person name="Gonzalez J."/>
            <person name="Henrissat B."/>
            <person name="Kuo A."/>
            <person name="Liang C."/>
            <person name="Lipzen A."/>
            <person name="Lutzoni F."/>
            <person name="Magnuson J."/>
            <person name="Mondo S."/>
            <person name="Nolan M."/>
            <person name="Ohm R."/>
            <person name="Pangilinan J."/>
            <person name="Park H.-J."/>
            <person name="Ramirez L."/>
            <person name="Alfaro M."/>
            <person name="Sun H."/>
            <person name="Tritt A."/>
            <person name="Yoshinaga Y."/>
            <person name="Zwiers L.-H."/>
            <person name="Turgeon B."/>
            <person name="Goodwin S."/>
            <person name="Spatafora J."/>
            <person name="Crous P."/>
            <person name="Grigoriev I."/>
        </authorList>
    </citation>
    <scope>NUCLEOTIDE SEQUENCE</scope>
    <source>
        <strain evidence="10">ATCC 16933</strain>
    </source>
</reference>
<dbReference type="PRINTS" id="PR00326">
    <property type="entry name" value="GTP1OBG"/>
</dbReference>
<protein>
    <submittedName>
        <fullName evidence="10">P-loop containing nucleoside triphosphate hydrolase protein</fullName>
    </submittedName>
</protein>